<dbReference type="GO" id="GO:0006886">
    <property type="term" value="P:intracellular protein transport"/>
    <property type="evidence" value="ECO:0007669"/>
    <property type="project" value="InterPro"/>
</dbReference>
<dbReference type="PANTHER" id="PTHR30612">
    <property type="entry name" value="SECA INNER MEMBRANE COMPONENT OF SEC PROTEIN SECRETION SYSTEM"/>
    <property type="match status" value="1"/>
</dbReference>
<evidence type="ECO:0000313" key="7">
    <source>
        <dbReference type="EMBL" id="CAF1277750.1"/>
    </source>
</evidence>
<keyword evidence="10" id="KW-1185">Reference proteome</keyword>
<dbReference type="Gene3D" id="3.90.1440.10">
    <property type="entry name" value="SecA, preprotein cross-linking domain"/>
    <property type="match status" value="1"/>
</dbReference>
<dbReference type="SMART" id="SM00957">
    <property type="entry name" value="SecA_DEAD"/>
    <property type="match status" value="1"/>
</dbReference>
<dbReference type="GO" id="GO:0006605">
    <property type="term" value="P:protein targeting"/>
    <property type="evidence" value="ECO:0007669"/>
    <property type="project" value="InterPro"/>
</dbReference>
<comment type="caution">
    <text evidence="7">The sequence shown here is derived from an EMBL/GenBank/DDBJ whole genome shotgun (WGS) entry which is preliminary data.</text>
</comment>
<keyword evidence="1" id="KW-0963">Cytoplasm</keyword>
<evidence type="ECO:0000259" key="6">
    <source>
        <dbReference type="PROSITE" id="PS51196"/>
    </source>
</evidence>
<accession>A0A815C3M4</accession>
<organism evidence="7 9">
    <name type="scientific">Rotaria sordida</name>
    <dbReference type="NCBI Taxonomy" id="392033"/>
    <lineage>
        <taxon>Eukaryota</taxon>
        <taxon>Metazoa</taxon>
        <taxon>Spiralia</taxon>
        <taxon>Gnathifera</taxon>
        <taxon>Rotifera</taxon>
        <taxon>Eurotatoria</taxon>
        <taxon>Bdelloidea</taxon>
        <taxon>Philodinida</taxon>
        <taxon>Philodinidae</taxon>
        <taxon>Rotaria</taxon>
    </lineage>
</organism>
<dbReference type="PRINTS" id="PR00906">
    <property type="entry name" value="SECA"/>
</dbReference>
<evidence type="ECO:0000313" key="8">
    <source>
        <dbReference type="EMBL" id="CAF1557207.1"/>
    </source>
</evidence>
<evidence type="ECO:0000256" key="1">
    <source>
        <dbReference type="ARBA" id="ARBA00022490"/>
    </source>
</evidence>
<dbReference type="PROSITE" id="PS51192">
    <property type="entry name" value="HELICASE_ATP_BIND_1"/>
    <property type="match status" value="1"/>
</dbReference>
<dbReference type="PROSITE" id="PS51196">
    <property type="entry name" value="SECA_MOTOR_DEAD"/>
    <property type="match status" value="1"/>
</dbReference>
<dbReference type="InterPro" id="IPR027417">
    <property type="entry name" value="P-loop_NTPase"/>
</dbReference>
<dbReference type="EMBL" id="CAJNOL010003307">
    <property type="protein sequence ID" value="CAF1557207.1"/>
    <property type="molecule type" value="Genomic_DNA"/>
</dbReference>
<dbReference type="SUPFAM" id="SSF81767">
    <property type="entry name" value="Pre-protein crosslinking domain of SecA"/>
    <property type="match status" value="1"/>
</dbReference>
<dbReference type="Gene3D" id="3.40.50.300">
    <property type="entry name" value="P-loop containing nucleotide triphosphate hydrolases"/>
    <property type="match status" value="2"/>
</dbReference>
<evidence type="ECO:0000256" key="2">
    <source>
        <dbReference type="ARBA" id="ARBA00022927"/>
    </source>
</evidence>
<dbReference type="SUPFAM" id="SSF52540">
    <property type="entry name" value="P-loop containing nucleoside triphosphate hydrolases"/>
    <property type="match status" value="2"/>
</dbReference>
<dbReference type="Pfam" id="PF00271">
    <property type="entry name" value="Helicase_C"/>
    <property type="match status" value="1"/>
</dbReference>
<evidence type="ECO:0000313" key="9">
    <source>
        <dbReference type="Proteomes" id="UP000663854"/>
    </source>
</evidence>
<keyword evidence="2" id="KW-0653">Protein transport</keyword>
<dbReference type="InterPro" id="IPR001650">
    <property type="entry name" value="Helicase_C-like"/>
</dbReference>
<protein>
    <recommendedName>
        <fullName evidence="11">Protein translocase subunit SecA</fullName>
    </recommendedName>
</protein>
<gene>
    <name evidence="8" type="ORF">JXQ802_LOCUS44073</name>
    <name evidence="7" type="ORF">PYM288_LOCUS28721</name>
</gene>
<reference evidence="7" key="1">
    <citation type="submission" date="2021-02" db="EMBL/GenBank/DDBJ databases">
        <authorList>
            <person name="Nowell W R."/>
        </authorList>
    </citation>
    <scope>NUCLEOTIDE SEQUENCE</scope>
</reference>
<dbReference type="InterPro" id="IPR014018">
    <property type="entry name" value="SecA_motor_DEAD"/>
</dbReference>
<evidence type="ECO:0000259" key="4">
    <source>
        <dbReference type="PROSITE" id="PS51192"/>
    </source>
</evidence>
<dbReference type="PROSITE" id="PS51194">
    <property type="entry name" value="HELICASE_CTER"/>
    <property type="match status" value="1"/>
</dbReference>
<evidence type="ECO:0000256" key="3">
    <source>
        <dbReference type="ARBA" id="ARBA00023010"/>
    </source>
</evidence>
<dbReference type="GO" id="GO:0017038">
    <property type="term" value="P:protein import"/>
    <property type="evidence" value="ECO:0007669"/>
    <property type="project" value="InterPro"/>
</dbReference>
<keyword evidence="3" id="KW-0811">Translocation</keyword>
<dbReference type="Proteomes" id="UP000663870">
    <property type="component" value="Unassembled WGS sequence"/>
</dbReference>
<dbReference type="InterPro" id="IPR011115">
    <property type="entry name" value="SecA_DEAD"/>
</dbReference>
<dbReference type="GO" id="GO:0016020">
    <property type="term" value="C:membrane"/>
    <property type="evidence" value="ECO:0007669"/>
    <property type="project" value="InterPro"/>
</dbReference>
<feature type="domain" description="Helicase C-terminal" evidence="5">
    <location>
        <begin position="668"/>
        <end position="820"/>
    </location>
</feature>
<dbReference type="Proteomes" id="UP000663854">
    <property type="component" value="Unassembled WGS sequence"/>
</dbReference>
<dbReference type="PANTHER" id="PTHR30612:SF0">
    <property type="entry name" value="CHLOROPLAST PROTEIN-TRANSPORTING ATPASE"/>
    <property type="match status" value="1"/>
</dbReference>
<proteinExistence type="predicted"/>
<dbReference type="EMBL" id="CAJNOH010002174">
    <property type="protein sequence ID" value="CAF1277750.1"/>
    <property type="molecule type" value="Genomic_DNA"/>
</dbReference>
<dbReference type="GO" id="GO:0005524">
    <property type="term" value="F:ATP binding"/>
    <property type="evidence" value="ECO:0007669"/>
    <property type="project" value="InterPro"/>
</dbReference>
<dbReference type="InterPro" id="IPR000185">
    <property type="entry name" value="SecA"/>
</dbReference>
<dbReference type="Pfam" id="PF01043">
    <property type="entry name" value="SecA_PP_bind"/>
    <property type="match status" value="1"/>
</dbReference>
<dbReference type="InterPro" id="IPR014001">
    <property type="entry name" value="Helicase_ATP-bd"/>
</dbReference>
<evidence type="ECO:0000313" key="10">
    <source>
        <dbReference type="Proteomes" id="UP000663870"/>
    </source>
</evidence>
<feature type="domain" description="SecA family profile" evidence="6">
    <location>
        <begin position="221"/>
        <end position="818"/>
    </location>
</feature>
<evidence type="ECO:0000259" key="5">
    <source>
        <dbReference type="PROSITE" id="PS51194"/>
    </source>
</evidence>
<name>A0A815C3M4_9BILA</name>
<dbReference type="InterPro" id="IPR011130">
    <property type="entry name" value="SecA_preprotein_X-link_dom"/>
</dbReference>
<evidence type="ECO:0008006" key="11">
    <source>
        <dbReference type="Google" id="ProtNLM"/>
    </source>
</evidence>
<feature type="domain" description="Helicase ATP-binding" evidence="4">
    <location>
        <begin position="322"/>
        <end position="480"/>
    </location>
</feature>
<dbReference type="InterPro" id="IPR036670">
    <property type="entry name" value="SecA_X-link_sf"/>
</dbReference>
<keyword evidence="2" id="KW-0813">Transport</keyword>
<dbReference type="Pfam" id="PF07517">
    <property type="entry name" value="SecA_DEAD"/>
    <property type="match status" value="1"/>
</dbReference>
<sequence length="1503" mass="173186">MPEKLEKNLCHLYELLTRDIVTVPMLSVDKILQVIQSVEVPCEAWLDCLRAALLSESNNNNNPISFDFAPVIIPNAAMTVDLTSSTLFNSTSSSQQSQLNSQNHNIVDQPSLDDSYATHQLLSFELCSTISIIPSFLAAVEESLNDYRISLNAILAELSQLKWDYSAIQSLEQTFNSSQRKNNISALKTAVLVVDTIITNGISLSWHIERIVNTITTHPELQWMDELNKIIDEQGKVKSVPILLQELARENSSLNITELEQRFRTVKKYYETQTSRWKSSDIRQRKVNNDELHTIAVIVQAAHLHTQYRPRDIQILSLLLLIENRHHSQGRLAQICTGEGKSIIVAMLAVYLSLPPLNKHVDIITTSEILARRDAEEFASFYQMFDLTVGHNCYDPPESPNYNVHIVYGTVNHFAGDLLRTEFYLQTEVRAHRPYEAAIVDEVDSMFIDQNQHYTQLASLTPGYKLLNVILRFIFAFFQKFNITEENEFVIRQPHGYVKIDALTFIQDKLKNNKLIRFPAYRQSYINTKLPKWIKGARRALYDLQQDVDYVISKDGRIIVVDYANTGVSHLNMNWSDGVHQFLQLKHNLRMTPERICDSFFSNVTLFKRYQPHLYGVTGTLGGKDARNFIQSVYQIDTVIVPKYVDSMFDTYPSQFGRDRKDWLNKIRVECETIAITNRRAVLIICQTIQDADDVQLSLHSQHPHLNLYLRSDLAEHNKPELVHSGDVIVATNLAGRGTDLKTTTEINNHGGLHVIVTFMPKNSRIEQQAFGRAGRQGQRGSARLIVYNKKSVATLNKIDDIETINRWKQIRDQQETREMNEAIDEVKRIEAKDRLLVRFLDLAHSKKNDLPFSNDVFKPGFSSFRELWASFCDENENIAEQCFPKFATDIQQRLDASIITLKHNVSLENDRSLSVMSQDLKQSRAQYLADLQCEAVSQLIAHPKYFIYAGFHAMCMNELSDKRERALKLYERALQLDDQDFIAHYNTIPCHIANNQSSINRVIRALDETLCLLHLEIETRKLIQIFYDPPTSQDSTTQRKGPVDQTILTELIYLEIVQANLKSSREQLTQFNEDKHEIWCRFEHWPETLACLQGTKFEPLINDIHAEREEWLAEGLMWRYVFIIEQKRCWWKTVFIFVMGIAQIVGGAFLCAVGHYRLGTSMILDGLIDVYRAIETVTQIAIEGLDIAGIDKNIINFAKQLPEWIKNAQAMLGDDLEQMLRQAMPTDIDRFMSLFNEKSLFNGKEKEMFDLFHHHTPSSQHVISNNDQDILSHALTTMDKHVNKLPLTDMFGIVLQNALEHVIKLEQTEIRDLFTTTIKQFNSTGGFDNRTHKLITNILQSSDKFSIFEKTKHQLNANVRQLLGPVIERENQFKNDIDRLTNNHQAIEDYRRIFDALNITFGTASTQRADLQSIIEQQSNSGGRLLKRAMNNFISEVSKQEYGIKSTKAMKLLQEYLNQNIIQPHLENKCERQMDENDIKLVDKFTEAFIYVQKQQGKLQQQ</sequence>